<organism evidence="4 5">
    <name type="scientific">Cryptosporangium japonicum</name>
    <dbReference type="NCBI Taxonomy" id="80872"/>
    <lineage>
        <taxon>Bacteria</taxon>
        <taxon>Bacillati</taxon>
        <taxon>Actinomycetota</taxon>
        <taxon>Actinomycetes</taxon>
        <taxon>Cryptosporangiales</taxon>
        <taxon>Cryptosporangiaceae</taxon>
        <taxon>Cryptosporangium</taxon>
    </lineage>
</organism>
<dbReference type="InterPro" id="IPR038765">
    <property type="entry name" value="Papain-like_cys_pep_sf"/>
</dbReference>
<evidence type="ECO:0000256" key="2">
    <source>
        <dbReference type="SAM" id="Phobius"/>
    </source>
</evidence>
<dbReference type="InterPro" id="IPR002931">
    <property type="entry name" value="Transglutaminase-like"/>
</dbReference>
<dbReference type="Pfam" id="PF11992">
    <property type="entry name" value="TgpA_N"/>
    <property type="match status" value="1"/>
</dbReference>
<comment type="caution">
    <text evidence="4">The sequence shown here is derived from an EMBL/GenBank/DDBJ whole genome shotgun (WGS) entry which is preliminary data.</text>
</comment>
<feature type="transmembrane region" description="Helical" evidence="2">
    <location>
        <begin position="115"/>
        <end position="134"/>
    </location>
</feature>
<keyword evidence="5" id="KW-1185">Reference proteome</keyword>
<dbReference type="PROSITE" id="PS51257">
    <property type="entry name" value="PROKAR_LIPOPROTEIN"/>
    <property type="match status" value="1"/>
</dbReference>
<keyword evidence="2" id="KW-1133">Transmembrane helix</keyword>
<evidence type="ECO:0000256" key="1">
    <source>
        <dbReference type="SAM" id="MobiDB-lite"/>
    </source>
</evidence>
<feature type="transmembrane region" description="Helical" evidence="2">
    <location>
        <begin position="141"/>
        <end position="159"/>
    </location>
</feature>
<dbReference type="EMBL" id="BAAAGX010000008">
    <property type="protein sequence ID" value="GAA0236496.1"/>
    <property type="molecule type" value="Genomic_DNA"/>
</dbReference>
<evidence type="ECO:0000313" key="4">
    <source>
        <dbReference type="EMBL" id="GAA0236496.1"/>
    </source>
</evidence>
<feature type="domain" description="Transglutaminase-like" evidence="3">
    <location>
        <begin position="433"/>
        <end position="503"/>
    </location>
</feature>
<feature type="transmembrane region" description="Helical" evidence="2">
    <location>
        <begin position="561"/>
        <end position="583"/>
    </location>
</feature>
<feature type="transmembrane region" description="Helical" evidence="2">
    <location>
        <begin position="194"/>
        <end position="212"/>
    </location>
</feature>
<dbReference type="PANTHER" id="PTHR42736">
    <property type="entry name" value="PROTEIN-GLUTAMINE GAMMA-GLUTAMYLTRANSFERASE"/>
    <property type="match status" value="1"/>
</dbReference>
<dbReference type="InterPro" id="IPR021878">
    <property type="entry name" value="TgpA_N"/>
</dbReference>
<dbReference type="PANTHER" id="PTHR42736:SF1">
    <property type="entry name" value="PROTEIN-GLUTAMINE GAMMA-GLUTAMYLTRANSFERASE"/>
    <property type="match status" value="1"/>
</dbReference>
<dbReference type="Gene3D" id="3.10.620.30">
    <property type="match status" value="1"/>
</dbReference>
<gene>
    <name evidence="4" type="ORF">GCM10009539_22270</name>
</gene>
<protein>
    <recommendedName>
        <fullName evidence="3">Transglutaminase-like domain-containing protein</fullName>
    </recommendedName>
</protein>
<dbReference type="InterPro" id="IPR052901">
    <property type="entry name" value="Bact_TGase-like"/>
</dbReference>
<feature type="compositionally biased region" description="Pro residues" evidence="1">
    <location>
        <begin position="527"/>
        <end position="548"/>
    </location>
</feature>
<feature type="region of interest" description="Disordered" evidence="1">
    <location>
        <begin position="500"/>
        <end position="554"/>
    </location>
</feature>
<accession>A0ABN0U2E8</accession>
<evidence type="ECO:0000259" key="3">
    <source>
        <dbReference type="SMART" id="SM00460"/>
    </source>
</evidence>
<dbReference type="Proteomes" id="UP001500967">
    <property type="component" value="Unassembled WGS sequence"/>
</dbReference>
<evidence type="ECO:0000313" key="5">
    <source>
        <dbReference type="Proteomes" id="UP001500967"/>
    </source>
</evidence>
<sequence length="708" mass="74684">MTTNLRSQWPPTAVVALACAAGGFGFQRAFEGSVLVVPVLVAASGGALVVRAAARMFRRWWAIQILAVVSGVLAAAVLMSMDQRSGGPARTPAALRDGWLDLLSMTLPVPDRPELVLVPAALTWLSAAAGIHLLVRGRSPLAPLAPAGVVLVLGLAATVPATGYVAVPVVALAMSGVTLLALRGPGRPGLSAGLALALVALLALVPAGSLVISGSPPYDAREELPLAAVAETEVSPLDRVAGWWAEPAETLFRTRDTGTDALRLAVLDTYDGREWGSTGKFTIAGLGVPPDAPAELGPTRKQDIWIERLTGRYLPAPARPWRLPDDIRAVDTASGTLLTREPLRPAQHYRLVTRAHADVPAAGQSRLVAAGGPASALVLPVALPEPLLGLTRAVPTGQPDFAQAQSLVTYLRTYYHHDPHATPGATLGELETFLTERTGTAVQFAGVFVLAARLLGLPSRLVVGFRAGVPAADATRVVRGADATVWAEINFADQGWLAFDPTPSPGTAAERPKPVGGTGTDQGDPEASPPPPVPEQAPSPDPAEPPPARAVDRPDPRTVSIALAVGVPVVLLLAIYLTAASAAPAWRRRVRRSIPGRRGRALGAWHDVLDNLRILDVPDLRSATPEYLAAWLSATDRPLGERMAKLAPLANRALFSRETPTAAEADESWAQADAVRARLRSIVSRRRRIARRLGSVARPRWNAEDPFR</sequence>
<dbReference type="RefSeq" id="WP_344648694.1">
    <property type="nucleotide sequence ID" value="NZ_BAAAGX010000008.1"/>
</dbReference>
<dbReference type="SMART" id="SM00460">
    <property type="entry name" value="TGc"/>
    <property type="match status" value="1"/>
</dbReference>
<keyword evidence="2" id="KW-0812">Transmembrane</keyword>
<feature type="transmembrane region" description="Helical" evidence="2">
    <location>
        <begin position="35"/>
        <end position="54"/>
    </location>
</feature>
<name>A0ABN0U2E8_9ACTN</name>
<keyword evidence="2" id="KW-0472">Membrane</keyword>
<reference evidence="4 5" key="1">
    <citation type="journal article" date="2019" name="Int. J. Syst. Evol. Microbiol.">
        <title>The Global Catalogue of Microorganisms (GCM) 10K type strain sequencing project: providing services to taxonomists for standard genome sequencing and annotation.</title>
        <authorList>
            <consortium name="The Broad Institute Genomics Platform"/>
            <consortium name="The Broad Institute Genome Sequencing Center for Infectious Disease"/>
            <person name="Wu L."/>
            <person name="Ma J."/>
        </authorList>
    </citation>
    <scope>NUCLEOTIDE SEQUENCE [LARGE SCALE GENOMIC DNA]</scope>
    <source>
        <strain evidence="4 5">JCM 10425</strain>
    </source>
</reference>
<proteinExistence type="predicted"/>
<dbReference type="Pfam" id="PF01841">
    <property type="entry name" value="Transglut_core"/>
    <property type="match status" value="1"/>
</dbReference>
<dbReference type="SUPFAM" id="SSF54001">
    <property type="entry name" value="Cysteine proteinases"/>
    <property type="match status" value="1"/>
</dbReference>
<feature type="transmembrane region" description="Helical" evidence="2">
    <location>
        <begin position="61"/>
        <end position="81"/>
    </location>
</feature>